<dbReference type="SUPFAM" id="SSF53756">
    <property type="entry name" value="UDP-Glycosyltransferase/glycogen phosphorylase"/>
    <property type="match status" value="1"/>
</dbReference>
<dbReference type="InterPro" id="IPR001296">
    <property type="entry name" value="Glyco_trans_1"/>
</dbReference>
<accession>A0ABV6ZX01</accession>
<comment type="caution">
    <text evidence="4">The sequence shown here is derived from an EMBL/GenBank/DDBJ whole genome shotgun (WGS) entry which is preliminary data.</text>
</comment>
<keyword evidence="5" id="KW-1185">Reference proteome</keyword>
<dbReference type="Pfam" id="PF13439">
    <property type="entry name" value="Glyco_transf_4"/>
    <property type="match status" value="1"/>
</dbReference>
<dbReference type="InterPro" id="IPR028098">
    <property type="entry name" value="Glyco_trans_4-like_N"/>
</dbReference>
<gene>
    <name evidence="4" type="ORF">ACFOOR_07530</name>
</gene>
<dbReference type="CDD" id="cd03801">
    <property type="entry name" value="GT4_PimA-like"/>
    <property type="match status" value="1"/>
</dbReference>
<feature type="domain" description="Glycosyltransferase subfamily 4-like N-terminal" evidence="3">
    <location>
        <begin position="15"/>
        <end position="182"/>
    </location>
</feature>
<keyword evidence="4" id="KW-0328">Glycosyltransferase</keyword>
<feature type="domain" description="Glycosyl transferase family 1" evidence="2">
    <location>
        <begin position="189"/>
        <end position="338"/>
    </location>
</feature>
<dbReference type="EMBL" id="JBHRSV010000012">
    <property type="protein sequence ID" value="MFC2925953.1"/>
    <property type="molecule type" value="Genomic_DNA"/>
</dbReference>
<protein>
    <submittedName>
        <fullName evidence="4">Glycosyltransferase family 4 protein</fullName>
        <ecNumber evidence="4">2.4.-.-</ecNumber>
    </submittedName>
</protein>
<dbReference type="Gene3D" id="3.40.50.2000">
    <property type="entry name" value="Glycogen Phosphorylase B"/>
    <property type="match status" value="2"/>
</dbReference>
<evidence type="ECO:0000259" key="3">
    <source>
        <dbReference type="Pfam" id="PF13439"/>
    </source>
</evidence>
<evidence type="ECO:0000259" key="2">
    <source>
        <dbReference type="Pfam" id="PF00534"/>
    </source>
</evidence>
<dbReference type="EC" id="2.4.-.-" evidence="4"/>
<dbReference type="PANTHER" id="PTHR46401:SF2">
    <property type="entry name" value="GLYCOSYLTRANSFERASE WBBK-RELATED"/>
    <property type="match status" value="1"/>
</dbReference>
<name>A0ABV6ZX01_9PROT</name>
<evidence type="ECO:0000313" key="4">
    <source>
        <dbReference type="EMBL" id="MFC2925953.1"/>
    </source>
</evidence>
<evidence type="ECO:0000313" key="5">
    <source>
        <dbReference type="Proteomes" id="UP001595379"/>
    </source>
</evidence>
<organism evidence="4 5">
    <name type="scientific">Hyphobacterium vulgare</name>
    <dbReference type="NCBI Taxonomy" id="1736751"/>
    <lineage>
        <taxon>Bacteria</taxon>
        <taxon>Pseudomonadati</taxon>
        <taxon>Pseudomonadota</taxon>
        <taxon>Alphaproteobacteria</taxon>
        <taxon>Maricaulales</taxon>
        <taxon>Maricaulaceae</taxon>
        <taxon>Hyphobacterium</taxon>
    </lineage>
</organism>
<sequence>MNILFCHLTAGYNIFGGVERSIINLALELSRQEHRIVLYTGRNTIPSLDGPTYKSISFVKAEYLNIPTYCDNFDDTLRRLLISNAGAIVRELNELFFDGKFDAIIAVDQLWGVIPFLNRNSLNTKAKFVMYYHMSHSNMDINRSIAFGFDHYLAVSDFVASSISRVFPSMNGKIEILPNCISDKNVQLKPIQQRKPFIFCNARMSPEKGVHEAVQAFKEVSEIIPLNLKLCGGDFHFGSNAPVLEEIRQFIDRNPNISRRIDIEPRLTWKEADALSAEASMVLVASKEESFGLAALEAMNVRTPIVSTRAGNLGSLLDGVAIFSEDSSPANLAEAISRCFRSIQDGSIEGRLETGLRCARKFQASTVASDLIKALSN</sequence>
<dbReference type="RefSeq" id="WP_343164860.1">
    <property type="nucleotide sequence ID" value="NZ_JBHRSV010000012.1"/>
</dbReference>
<proteinExistence type="predicted"/>
<reference evidence="5" key="1">
    <citation type="journal article" date="2019" name="Int. J. Syst. Evol. Microbiol.">
        <title>The Global Catalogue of Microorganisms (GCM) 10K type strain sequencing project: providing services to taxonomists for standard genome sequencing and annotation.</title>
        <authorList>
            <consortium name="The Broad Institute Genomics Platform"/>
            <consortium name="The Broad Institute Genome Sequencing Center for Infectious Disease"/>
            <person name="Wu L."/>
            <person name="Ma J."/>
        </authorList>
    </citation>
    <scope>NUCLEOTIDE SEQUENCE [LARGE SCALE GENOMIC DNA]</scope>
    <source>
        <strain evidence="5">KCTC 52487</strain>
    </source>
</reference>
<dbReference type="PANTHER" id="PTHR46401">
    <property type="entry name" value="GLYCOSYLTRANSFERASE WBBK-RELATED"/>
    <property type="match status" value="1"/>
</dbReference>
<dbReference type="Proteomes" id="UP001595379">
    <property type="component" value="Unassembled WGS sequence"/>
</dbReference>
<keyword evidence="1 4" id="KW-0808">Transferase</keyword>
<evidence type="ECO:0000256" key="1">
    <source>
        <dbReference type="ARBA" id="ARBA00022679"/>
    </source>
</evidence>
<dbReference type="GO" id="GO:0016757">
    <property type="term" value="F:glycosyltransferase activity"/>
    <property type="evidence" value="ECO:0007669"/>
    <property type="project" value="UniProtKB-KW"/>
</dbReference>
<dbReference type="Pfam" id="PF00534">
    <property type="entry name" value="Glycos_transf_1"/>
    <property type="match status" value="1"/>
</dbReference>